<protein>
    <submittedName>
        <fullName evidence="1">Uncharacterized protein</fullName>
    </submittedName>
</protein>
<evidence type="ECO:0000313" key="1">
    <source>
        <dbReference type="EMBL" id="RTQ32918.1"/>
    </source>
</evidence>
<gene>
    <name evidence="1" type="ORF">EJP69_19655</name>
</gene>
<keyword evidence="2" id="KW-1185">Reference proteome</keyword>
<comment type="caution">
    <text evidence="1">The sequence shown here is derived from an EMBL/GenBank/DDBJ whole genome shotgun (WGS) entry which is preliminary data.</text>
</comment>
<accession>A0A3S0IYW8</accession>
<dbReference type="RefSeq" id="WP_126472174.1">
    <property type="nucleotide sequence ID" value="NZ_RXOE01000005.1"/>
</dbReference>
<dbReference type="AlphaFoldDB" id="A0A3S0IYW8"/>
<dbReference type="EMBL" id="RXOE01000005">
    <property type="protein sequence ID" value="RTQ32918.1"/>
    <property type="molecule type" value="Genomic_DNA"/>
</dbReference>
<name>A0A3S0IYW8_9BURK</name>
<organism evidence="1 2">
    <name type="scientific">Variovorax gossypii</name>
    <dbReference type="NCBI Taxonomy" id="1679495"/>
    <lineage>
        <taxon>Bacteria</taxon>
        <taxon>Pseudomonadati</taxon>
        <taxon>Pseudomonadota</taxon>
        <taxon>Betaproteobacteria</taxon>
        <taxon>Burkholderiales</taxon>
        <taxon>Comamonadaceae</taxon>
        <taxon>Variovorax</taxon>
    </lineage>
</organism>
<dbReference type="OrthoDB" id="8912106at2"/>
<dbReference type="Proteomes" id="UP000267418">
    <property type="component" value="Unassembled WGS sequence"/>
</dbReference>
<evidence type="ECO:0000313" key="2">
    <source>
        <dbReference type="Proteomes" id="UP000267418"/>
    </source>
</evidence>
<reference evidence="1 2" key="1">
    <citation type="submission" date="2018-12" db="EMBL/GenBank/DDBJ databases">
        <title>The genome of Variovorax gossypii DSM 100435.</title>
        <authorList>
            <person name="Gao J."/>
            <person name="Sun J."/>
        </authorList>
    </citation>
    <scope>NUCLEOTIDE SEQUENCE [LARGE SCALE GENOMIC DNA]</scope>
    <source>
        <strain evidence="1 2">DSM 100435</strain>
    </source>
</reference>
<sequence>MSSRTSMIVFGNWRLRHAEPSPEAARRLRVQRVPTRWGARAAQADCRGAHALVAHCVDATWQPVSGTVAAATGHNVDPDWVPLAHVELDGGLMHIRHLVDRADRHVAHFIAPPVPVQPFAPPLLYEQLWQAFQANHLQTNNYECHYAVHAEPRELHLTLDTTAVPDVLALGDAWLDALDADAGSPFVAQIGDELQHGDHDNVLCRVLPHLEGRSGWANAALFSRKRRSTVLEPLAEFSAVLRRDAAAPWTQERHPDQVHGTAVEVDLAQHFDLPLRPVARWRHTRASTGCESLETGNLFSVAFSCAQAATPIFLCSIGYLRTRGDGSASLVAQEQAALRDKVLEFLRPLGLDARPAAEGLAHLYERIAEGSPRP</sequence>
<proteinExistence type="predicted"/>